<dbReference type="Pfam" id="PF02342">
    <property type="entry name" value="TerD"/>
    <property type="match status" value="1"/>
</dbReference>
<feature type="compositionally biased region" description="Pro residues" evidence="1">
    <location>
        <begin position="182"/>
        <end position="201"/>
    </location>
</feature>
<dbReference type="OrthoDB" id="6048299at2"/>
<gene>
    <name evidence="3" type="ORF">SAMN05445060_3044</name>
</gene>
<dbReference type="STRING" id="1344003.SAMN05445060_3044"/>
<dbReference type="PANTHER" id="PTHR38074:SF1">
    <property type="entry name" value="ALTERED INHERITANCE OF MITOCHONDRIA PROTEIN 24, MITOCHONDRIAL"/>
    <property type="match status" value="1"/>
</dbReference>
<name>A0A1N7GRV4_9NOCA</name>
<feature type="compositionally biased region" description="Low complexity" evidence="1">
    <location>
        <begin position="202"/>
        <end position="211"/>
    </location>
</feature>
<evidence type="ECO:0000256" key="1">
    <source>
        <dbReference type="SAM" id="MobiDB-lite"/>
    </source>
</evidence>
<protein>
    <submittedName>
        <fullName evidence="3">Uncharacterized conserved protein, AIM24 family</fullName>
    </submittedName>
</protein>
<dbReference type="PROSITE" id="PS51257">
    <property type="entry name" value="PROKAR_LIPOPROTEIN"/>
    <property type="match status" value="1"/>
</dbReference>
<evidence type="ECO:0000259" key="2">
    <source>
        <dbReference type="Pfam" id="PF02342"/>
    </source>
</evidence>
<keyword evidence="4" id="KW-1185">Reference proteome</keyword>
<dbReference type="RefSeq" id="WP_076481213.1">
    <property type="nucleotide sequence ID" value="NZ_FTNT01000009.1"/>
</dbReference>
<dbReference type="InterPro" id="IPR016031">
    <property type="entry name" value="Trp_RNA-bd_attenuator-like_dom"/>
</dbReference>
<evidence type="ECO:0000313" key="4">
    <source>
        <dbReference type="Proteomes" id="UP000186218"/>
    </source>
</evidence>
<dbReference type="InterPro" id="IPR003325">
    <property type="entry name" value="TerD"/>
</dbReference>
<dbReference type="CDD" id="cd06974">
    <property type="entry name" value="TerD_like"/>
    <property type="match status" value="1"/>
</dbReference>
<dbReference type="Pfam" id="PF01987">
    <property type="entry name" value="AIM24"/>
    <property type="match status" value="1"/>
</dbReference>
<dbReference type="AlphaFoldDB" id="A0A1N7GRV4"/>
<dbReference type="Gene3D" id="2.60.60.30">
    <property type="entry name" value="sav2460 like domains"/>
    <property type="match status" value="1"/>
</dbReference>
<evidence type="ECO:0000313" key="3">
    <source>
        <dbReference type="EMBL" id="SIS15327.1"/>
    </source>
</evidence>
<organism evidence="3 4">
    <name type="scientific">Williamsia sterculiae</name>
    <dbReference type="NCBI Taxonomy" id="1344003"/>
    <lineage>
        <taxon>Bacteria</taxon>
        <taxon>Bacillati</taxon>
        <taxon>Actinomycetota</taxon>
        <taxon>Actinomycetes</taxon>
        <taxon>Mycobacteriales</taxon>
        <taxon>Nocardiaceae</taxon>
        <taxon>Williamsia</taxon>
    </lineage>
</organism>
<dbReference type="PANTHER" id="PTHR38074">
    <property type="entry name" value="ALTERED INHERITANCE OF MITOCHONDRIA PROTEIN 24, MITOCHONDRIAL"/>
    <property type="match status" value="1"/>
</dbReference>
<dbReference type="Gene3D" id="3.60.160.10">
    <property type="entry name" value="Mitochondrial biogenesis AIM24"/>
    <property type="match status" value="1"/>
</dbReference>
<dbReference type="SUPFAM" id="SSF51219">
    <property type="entry name" value="TRAP-like"/>
    <property type="match status" value="1"/>
</dbReference>
<dbReference type="InterPro" id="IPR036983">
    <property type="entry name" value="AIM24_sf"/>
</dbReference>
<accession>A0A1N7GRV4</accession>
<dbReference type="InterPro" id="IPR002838">
    <property type="entry name" value="AIM24"/>
</dbReference>
<feature type="domain" description="TerD" evidence="2">
    <location>
        <begin position="27"/>
        <end position="160"/>
    </location>
</feature>
<proteinExistence type="predicted"/>
<reference evidence="3 4" key="1">
    <citation type="submission" date="2017-01" db="EMBL/GenBank/DDBJ databases">
        <authorList>
            <person name="Mah S.A."/>
            <person name="Swanson W.J."/>
            <person name="Moy G.W."/>
            <person name="Vacquier V.D."/>
        </authorList>
    </citation>
    <scope>NUCLEOTIDE SEQUENCE [LARGE SCALE GENOMIC DNA]</scope>
    <source>
        <strain evidence="3 4">CPCC 203464</strain>
    </source>
</reference>
<dbReference type="EMBL" id="FTNT01000009">
    <property type="protein sequence ID" value="SIS15327.1"/>
    <property type="molecule type" value="Genomic_DNA"/>
</dbReference>
<sequence>MKQLSPGENAPLPTGTVAVSVSCASPVNTSAVLLTGARRVQSDADLVFYNQPSGPGVTYRAGQGVDLVDIDPARVPADIETIAVTASLDGTGPATFATAGTLRATVGTGAGEPQVEFVVPGLSTEAAVVCLEVYRRGDGWKVRAVGQGYDSGLAGLAEDFGIVVDDEPAAAQPAAARQATPDPQPPRAPVTQAPPSPPTPAPATSQPGPAQGVPAMQSDLFAPAHAEVSGAGIQKQGGKMCRVGLNGEVMARAGSMVAYQGDMRFEAQGAGGIGRAIRQAMSGEGVPLMKVSGRGDLFLANAAADVHLIDLDGSDGLTINGANVLAFESSLRYDIARVRGAGAMSNAGLFNCVFTGRGRIAITTEGSPVVLTVDQPTYADPQAAVAWSSSLSTGVKSNDNFNLGTLIGRSTGERFTLSFSGQGFVIVQPSEMPPGGLIAGSGSGDQSGVGGALGGFLGR</sequence>
<dbReference type="Proteomes" id="UP000186218">
    <property type="component" value="Unassembled WGS sequence"/>
</dbReference>
<feature type="compositionally biased region" description="Low complexity" evidence="1">
    <location>
        <begin position="169"/>
        <end position="181"/>
    </location>
</feature>
<feature type="region of interest" description="Disordered" evidence="1">
    <location>
        <begin position="169"/>
        <end position="215"/>
    </location>
</feature>